<dbReference type="NCBIfam" id="NF040570">
    <property type="entry name" value="guided_TnpB"/>
    <property type="match status" value="1"/>
</dbReference>
<evidence type="ECO:0000256" key="2">
    <source>
        <dbReference type="ARBA" id="ARBA00022578"/>
    </source>
</evidence>
<dbReference type="GO" id="GO:0003677">
    <property type="term" value="F:DNA binding"/>
    <property type="evidence" value="ECO:0007669"/>
    <property type="project" value="UniProtKB-KW"/>
</dbReference>
<dbReference type="Pfam" id="PF01385">
    <property type="entry name" value="OrfB_IS605"/>
    <property type="match status" value="1"/>
</dbReference>
<feature type="domain" description="Cas12f1-like TNB" evidence="6">
    <location>
        <begin position="280"/>
        <end position="351"/>
    </location>
</feature>
<evidence type="ECO:0000313" key="8">
    <source>
        <dbReference type="EMBL" id="QTX09803.1"/>
    </source>
</evidence>
<dbReference type="Proteomes" id="UP000664466">
    <property type="component" value="Unassembled WGS sequence"/>
</dbReference>
<evidence type="ECO:0000313" key="9">
    <source>
        <dbReference type="Proteomes" id="UP000664466"/>
    </source>
</evidence>
<keyword evidence="4" id="KW-0233">DNA recombination</keyword>
<accession>A0A8B0SCV1</accession>
<comment type="similarity">
    <text evidence="1">In the C-terminal section; belongs to the transposase 35 family.</text>
</comment>
<feature type="domain" description="Probable transposase IS891/IS1136/IS1341" evidence="5">
    <location>
        <begin position="169"/>
        <end position="266"/>
    </location>
</feature>
<proteinExistence type="inferred from homology"/>
<dbReference type="InterPro" id="IPR001959">
    <property type="entry name" value="Transposase"/>
</dbReference>
<evidence type="ECO:0000313" key="7">
    <source>
        <dbReference type="EMBL" id="MBO0615001.1"/>
    </source>
</evidence>
<organism evidence="8">
    <name type="scientific">Thiothrix fructosivorans</name>
    <dbReference type="NCBI Taxonomy" id="111770"/>
    <lineage>
        <taxon>Bacteria</taxon>
        <taxon>Pseudomonadati</taxon>
        <taxon>Pseudomonadota</taxon>
        <taxon>Gammaproteobacteria</taxon>
        <taxon>Thiotrichales</taxon>
        <taxon>Thiotrichaceae</taxon>
        <taxon>Thiothrix</taxon>
    </lineage>
</organism>
<dbReference type="EMBL" id="JAFMPM010000008">
    <property type="protein sequence ID" value="MBO0615001.1"/>
    <property type="molecule type" value="Genomic_DNA"/>
</dbReference>
<evidence type="ECO:0000259" key="5">
    <source>
        <dbReference type="Pfam" id="PF01385"/>
    </source>
</evidence>
<gene>
    <name evidence="8" type="ORF">J1836_014455</name>
    <name evidence="7" type="ORF">J1836_19065</name>
</gene>
<dbReference type="GO" id="GO:0006310">
    <property type="term" value="P:DNA recombination"/>
    <property type="evidence" value="ECO:0007669"/>
    <property type="project" value="UniProtKB-KW"/>
</dbReference>
<dbReference type="AlphaFoldDB" id="A0A8B0SCV1"/>
<keyword evidence="2" id="KW-0815">Transposition</keyword>
<name>A0A8B0SCV1_9GAMM</name>
<sequence>MKPIIATLKTLKVRIRDKHAPVLKQWAFECNQVWNEANAITAEYSYIAVPEVGYLRNNFTDFDLAKSQAAFKKARGFTLHSQTVQEVTEAHAKARKQFKKDKLRWRVSGGSRRSLGWIPFKSGAAVWKDGQVRYNKHYFKVWDSYGLSQYAFRSGSFTEDSRGRWYFNVVVQVPVVEAIGRGEVGIDLGLKDYATCSNGEKLQANQFYRNAQKQLGIAQRANKKRRVKAIHAKVKNRRADAIHQFTTKLVREHSLIVVGNVSSKALIKTKMAKSVLDAGWFMLKTQLDAKSKAMQGVFLEVNEAYSTQACSCCGSISVNSPKGRVGLGIREWTCPDCGSLHDRDVNAAKNILAAGHCRLAGGIPVF</sequence>
<evidence type="ECO:0000256" key="4">
    <source>
        <dbReference type="ARBA" id="ARBA00023172"/>
    </source>
</evidence>
<reference evidence="7 9" key="1">
    <citation type="submission" date="2021-03" db="EMBL/GenBank/DDBJ databases">
        <title>Draft genome and methylome analysis of Thiotrix fructosivoruns ATCC 49748.</title>
        <authorList>
            <person name="Fomenkov A."/>
            <person name="Grabovich M.Y."/>
            <person name="Roberts R.J."/>
        </authorList>
    </citation>
    <scope>NUCLEOTIDE SEQUENCE [LARGE SCALE GENOMIC DNA]</scope>
    <source>
        <strain evidence="7 9">ATCC 49748</strain>
    </source>
</reference>
<dbReference type="EMBL" id="CP072748">
    <property type="protein sequence ID" value="QTX09803.1"/>
    <property type="molecule type" value="Genomic_DNA"/>
</dbReference>
<evidence type="ECO:0000256" key="3">
    <source>
        <dbReference type="ARBA" id="ARBA00023125"/>
    </source>
</evidence>
<dbReference type="InterPro" id="IPR010095">
    <property type="entry name" value="Cas12f1-like_TNB"/>
</dbReference>
<evidence type="ECO:0000256" key="1">
    <source>
        <dbReference type="ARBA" id="ARBA00008761"/>
    </source>
</evidence>
<evidence type="ECO:0000259" key="6">
    <source>
        <dbReference type="Pfam" id="PF07282"/>
    </source>
</evidence>
<keyword evidence="3" id="KW-0238">DNA-binding</keyword>
<reference evidence="8" key="2">
    <citation type="submission" date="2021-04" db="EMBL/GenBank/DDBJ databases">
        <title>Complete Genome and methylome analysis of Thiothrix fructosivorans ATCC 49748.</title>
        <authorList>
            <person name="Fomenkov A."/>
            <person name="Sun L."/>
            <person name="Vincze T."/>
            <person name="Grabovich M.Y."/>
            <person name="Roberts R.J."/>
        </authorList>
    </citation>
    <scope>NUCLEOTIDE SEQUENCE</scope>
    <source>
        <strain evidence="8">ATCC 49748</strain>
    </source>
</reference>
<dbReference type="GO" id="GO:0032196">
    <property type="term" value="P:transposition"/>
    <property type="evidence" value="ECO:0007669"/>
    <property type="project" value="UniProtKB-KW"/>
</dbReference>
<keyword evidence="9" id="KW-1185">Reference proteome</keyword>
<dbReference type="RefSeq" id="WP_207252703.1">
    <property type="nucleotide sequence ID" value="NZ_JAFMPM010000008.1"/>
</dbReference>
<dbReference type="Pfam" id="PF07282">
    <property type="entry name" value="Cas12f1-like_TNB"/>
    <property type="match status" value="1"/>
</dbReference>
<protein>
    <submittedName>
        <fullName evidence="8">Transposase</fullName>
    </submittedName>
</protein>